<gene>
    <name evidence="3" type="ORF">DBRI00130_LOCUS21428</name>
</gene>
<proteinExistence type="predicted"/>
<feature type="region of interest" description="Disordered" evidence="1">
    <location>
        <begin position="114"/>
        <end position="152"/>
    </location>
</feature>
<feature type="compositionally biased region" description="Low complexity" evidence="1">
    <location>
        <begin position="238"/>
        <end position="248"/>
    </location>
</feature>
<feature type="region of interest" description="Disordered" evidence="1">
    <location>
        <begin position="181"/>
        <end position="200"/>
    </location>
</feature>
<feature type="region of interest" description="Disordered" evidence="1">
    <location>
        <begin position="206"/>
        <end position="248"/>
    </location>
</feature>
<feature type="compositionally biased region" description="Basic and acidic residues" evidence="1">
    <location>
        <begin position="508"/>
        <end position="518"/>
    </location>
</feature>
<organism evidence="3">
    <name type="scientific">Ditylum brightwellii</name>
    <dbReference type="NCBI Taxonomy" id="49249"/>
    <lineage>
        <taxon>Eukaryota</taxon>
        <taxon>Sar</taxon>
        <taxon>Stramenopiles</taxon>
        <taxon>Ochrophyta</taxon>
        <taxon>Bacillariophyta</taxon>
        <taxon>Mediophyceae</taxon>
        <taxon>Lithodesmiophycidae</taxon>
        <taxon>Lithodesmiales</taxon>
        <taxon>Lithodesmiaceae</taxon>
        <taxon>Ditylum</taxon>
    </lineage>
</organism>
<dbReference type="AlphaFoldDB" id="A0A7S4RNU4"/>
<protein>
    <submittedName>
        <fullName evidence="3">Uncharacterized protein</fullName>
    </submittedName>
</protein>
<reference evidence="3" key="1">
    <citation type="submission" date="2021-01" db="EMBL/GenBank/DDBJ databases">
        <authorList>
            <person name="Corre E."/>
            <person name="Pelletier E."/>
            <person name="Niang G."/>
            <person name="Scheremetjew M."/>
            <person name="Finn R."/>
            <person name="Kale V."/>
            <person name="Holt S."/>
            <person name="Cochrane G."/>
            <person name="Meng A."/>
            <person name="Brown T."/>
            <person name="Cohen L."/>
        </authorList>
    </citation>
    <scope>NUCLEOTIDE SEQUENCE</scope>
    <source>
        <strain evidence="3">GSO104</strain>
    </source>
</reference>
<evidence type="ECO:0000256" key="2">
    <source>
        <dbReference type="SAM" id="Phobius"/>
    </source>
</evidence>
<name>A0A7S4RNU4_9STRA</name>
<feature type="transmembrane region" description="Helical" evidence="2">
    <location>
        <begin position="332"/>
        <end position="350"/>
    </location>
</feature>
<accession>A0A7S4RNU4</accession>
<feature type="compositionally biased region" description="Basic and acidic residues" evidence="1">
    <location>
        <begin position="21"/>
        <end position="39"/>
    </location>
</feature>
<evidence type="ECO:0000313" key="3">
    <source>
        <dbReference type="EMBL" id="CAE4619648.1"/>
    </source>
</evidence>
<sequence length="542" mass="61365">MSQMYERVNDISTTTKEEEEEVHHDLTHHTLHVRSHESSDENDDDDDVHHRPTTKILSPLGGGRRRGSGTFRRLSLYEQVDHHHHEDDAYDVHSYHGDGHDFYYNRSFTPSTFDGTTPSASSGEALATAASTTHPHQEENEGTNNERNSQNEHNNVNDLLYVDLDSDTDDNDEDGVQRYAFNFPSSLQQQSAPTPYEDARNRTYSTCSSIDNHDARTPLTLKSSSSIPKHQYPKRHSTPSASSYHPSISSTIESNIDMHPDLHHHHHHHTTPPPSPLIVIATKIRTARLDSKRRRAERILALSDNDVQTPLGLALTHTRLCLLSWCDLMDRGFVLIIVLLVFIVCLYSVLDGERYGKEKHMLVWIGLPVVVVRVCWRPVWWYVWGRRIEKRRQERMELYDGLNGAHGTGGIEIPTMMMNELYSDHANDKYNTSVEGDIEDGFDNECDGMGRYSDHPIVVDHHIKDGIHHNEDHGIDDSVVVVGDEYGGSSDDYETASHEVSISSDESTLDHQHHHQDGSDTDENNSHQEVAVNDGVVDVGPV</sequence>
<dbReference type="EMBL" id="HBNS01027233">
    <property type="protein sequence ID" value="CAE4619648.1"/>
    <property type="molecule type" value="Transcribed_RNA"/>
</dbReference>
<feature type="region of interest" description="Disordered" evidence="1">
    <location>
        <begin position="1"/>
        <end position="67"/>
    </location>
</feature>
<feature type="region of interest" description="Disordered" evidence="1">
    <location>
        <begin position="484"/>
        <end position="542"/>
    </location>
</feature>
<keyword evidence="2" id="KW-0472">Membrane</keyword>
<keyword evidence="2" id="KW-0812">Transmembrane</keyword>
<feature type="transmembrane region" description="Helical" evidence="2">
    <location>
        <begin position="362"/>
        <end position="383"/>
    </location>
</feature>
<keyword evidence="2" id="KW-1133">Transmembrane helix</keyword>
<feature type="compositionally biased region" description="Polar residues" evidence="1">
    <location>
        <begin position="183"/>
        <end position="193"/>
    </location>
</feature>
<evidence type="ECO:0000256" key="1">
    <source>
        <dbReference type="SAM" id="MobiDB-lite"/>
    </source>
</evidence>